<keyword evidence="2" id="KW-1185">Reference proteome</keyword>
<comment type="caution">
    <text evidence="1">The sequence shown here is derived from an EMBL/GenBank/DDBJ whole genome shotgun (WGS) entry which is preliminary data.</text>
</comment>
<sequence length="107" mass="11967">MKFLKKNTLLRWNFNGFLVDSVDVLGVVQESRFMLMCLKYGYEFNLVVGSSLAHMYMKSAWEKERKVIKSYADAQCGCLDIHFISQGQEQIHAVAIKAGANSAVAGA</sequence>
<reference evidence="1 2" key="1">
    <citation type="journal article" date="2023" name="Mol. Ecol. Resour.">
        <title>Chromosome-level genome assembly of a triploid poplar Populus alba 'Berolinensis'.</title>
        <authorList>
            <person name="Chen S."/>
            <person name="Yu Y."/>
            <person name="Wang X."/>
            <person name="Wang S."/>
            <person name="Zhang T."/>
            <person name="Zhou Y."/>
            <person name="He R."/>
            <person name="Meng N."/>
            <person name="Wang Y."/>
            <person name="Liu W."/>
            <person name="Liu Z."/>
            <person name="Liu J."/>
            <person name="Guo Q."/>
            <person name="Huang H."/>
            <person name="Sederoff R.R."/>
            <person name="Wang G."/>
            <person name="Qu G."/>
            <person name="Chen S."/>
        </authorList>
    </citation>
    <scope>NUCLEOTIDE SEQUENCE [LARGE SCALE GENOMIC DNA]</scope>
    <source>
        <strain evidence="1">SC-2020</strain>
    </source>
</reference>
<gene>
    <name evidence="1" type="ORF">NC653_037156</name>
</gene>
<organism evidence="1 2">
    <name type="scientific">Populus alba x Populus x berolinensis</name>
    <dbReference type="NCBI Taxonomy" id="444605"/>
    <lineage>
        <taxon>Eukaryota</taxon>
        <taxon>Viridiplantae</taxon>
        <taxon>Streptophyta</taxon>
        <taxon>Embryophyta</taxon>
        <taxon>Tracheophyta</taxon>
        <taxon>Spermatophyta</taxon>
        <taxon>Magnoliopsida</taxon>
        <taxon>eudicotyledons</taxon>
        <taxon>Gunneridae</taxon>
        <taxon>Pentapetalae</taxon>
        <taxon>rosids</taxon>
        <taxon>fabids</taxon>
        <taxon>Malpighiales</taxon>
        <taxon>Salicaceae</taxon>
        <taxon>Saliceae</taxon>
        <taxon>Populus</taxon>
    </lineage>
</organism>
<dbReference type="AlphaFoldDB" id="A0AAD6PVR3"/>
<evidence type="ECO:0000313" key="1">
    <source>
        <dbReference type="EMBL" id="KAJ6969399.1"/>
    </source>
</evidence>
<protein>
    <submittedName>
        <fullName evidence="1">Uncharacterized protein</fullName>
    </submittedName>
</protein>
<proteinExistence type="predicted"/>
<name>A0AAD6PVR3_9ROSI</name>
<dbReference type="EMBL" id="JAQIZT010000016">
    <property type="protein sequence ID" value="KAJ6969399.1"/>
    <property type="molecule type" value="Genomic_DNA"/>
</dbReference>
<evidence type="ECO:0000313" key="2">
    <source>
        <dbReference type="Proteomes" id="UP001164929"/>
    </source>
</evidence>
<dbReference type="Proteomes" id="UP001164929">
    <property type="component" value="Chromosome 16"/>
</dbReference>
<accession>A0AAD6PVR3</accession>